<reference evidence="9" key="1">
    <citation type="submission" date="2017-05" db="EMBL/GenBank/DDBJ databases">
        <authorList>
            <person name="Kirkegaard R."/>
            <person name="Mcilroy J S."/>
        </authorList>
    </citation>
    <scope>NUCLEOTIDE SEQUENCE [LARGE SCALE GENOMIC DNA]</scope>
</reference>
<dbReference type="AlphaFoldDB" id="A0A1Y6K670"/>
<name>A0A1Y6K670_9CHLR</name>
<evidence type="ECO:0000256" key="6">
    <source>
        <dbReference type="ARBA" id="ARBA00048447"/>
    </source>
</evidence>
<comment type="catalytic activity">
    <reaction evidence="6">
        <text>uridine + phosphate = alpha-D-ribose 1-phosphate + uracil</text>
        <dbReference type="Rhea" id="RHEA:24388"/>
        <dbReference type="ChEBI" id="CHEBI:16704"/>
        <dbReference type="ChEBI" id="CHEBI:17568"/>
        <dbReference type="ChEBI" id="CHEBI:43474"/>
        <dbReference type="ChEBI" id="CHEBI:57720"/>
        <dbReference type="EC" id="2.4.2.3"/>
    </reaction>
</comment>
<dbReference type="PROSITE" id="PS01232">
    <property type="entry name" value="PNP_UDP_1"/>
    <property type="match status" value="1"/>
</dbReference>
<protein>
    <recommendedName>
        <fullName evidence="3">Uridine phosphorylase</fullName>
        <ecNumber evidence="2">2.4.2.3</ecNumber>
    </recommendedName>
</protein>
<dbReference type="RefSeq" id="WP_087861448.1">
    <property type="nucleotide sequence ID" value="NZ_LT859958.1"/>
</dbReference>
<dbReference type="Proteomes" id="UP000195514">
    <property type="component" value="Chromosome I"/>
</dbReference>
<dbReference type="Pfam" id="PF01048">
    <property type="entry name" value="PNP_UDP_1"/>
    <property type="match status" value="1"/>
</dbReference>
<dbReference type="PANTHER" id="PTHR43691">
    <property type="entry name" value="URIDINE PHOSPHORYLASE"/>
    <property type="match status" value="1"/>
</dbReference>
<evidence type="ECO:0000256" key="5">
    <source>
        <dbReference type="ARBA" id="ARBA00022679"/>
    </source>
</evidence>
<gene>
    <name evidence="8" type="primary">udp</name>
    <name evidence="8" type="ORF">CFX1CAM_0454</name>
</gene>
<dbReference type="PANTHER" id="PTHR43691:SF11">
    <property type="entry name" value="FI09636P-RELATED"/>
    <property type="match status" value="1"/>
</dbReference>
<evidence type="ECO:0000259" key="7">
    <source>
        <dbReference type="Pfam" id="PF01048"/>
    </source>
</evidence>
<dbReference type="InterPro" id="IPR000845">
    <property type="entry name" value="Nucleoside_phosphorylase_d"/>
</dbReference>
<sequence>MDKVKHLHITADDVGRYVFLPGDPARCDKIAQHFEAPKLMAFNREYKTITGTLLGEKVSVVSTGIGNPSAAIAVEELHMLGCDTFIRTGTSGAMQPECMPGDLGIIKASVRDEGTTKHHMPIEFPAIANLDMVLALLNAAKNLGFRSHVGISHCKDSFYGQMKPEEMPVASELLQRWNAWVRGGVLCAEMESATLFTLGAIYRLRTASIVLLAMNHEYPHLQAVTDVEPVILTAIEAMKTIIKEDQIKEHAQP</sequence>
<dbReference type="OrthoDB" id="9782889at2"/>
<dbReference type="InterPro" id="IPR018016">
    <property type="entry name" value="Nucleoside_phosphorylase_CS"/>
</dbReference>
<evidence type="ECO:0000256" key="4">
    <source>
        <dbReference type="ARBA" id="ARBA00022676"/>
    </source>
</evidence>
<evidence type="ECO:0000256" key="1">
    <source>
        <dbReference type="ARBA" id="ARBA00010456"/>
    </source>
</evidence>
<keyword evidence="9" id="KW-1185">Reference proteome</keyword>
<proteinExistence type="inferred from homology"/>
<keyword evidence="5 8" id="KW-0808">Transferase</keyword>
<dbReference type="SUPFAM" id="SSF53167">
    <property type="entry name" value="Purine and uridine phosphorylases"/>
    <property type="match status" value="1"/>
</dbReference>
<dbReference type="InterPro" id="IPR035994">
    <property type="entry name" value="Nucleoside_phosphorylase_sf"/>
</dbReference>
<dbReference type="EMBL" id="LT859958">
    <property type="protein sequence ID" value="SMX53520.1"/>
    <property type="molecule type" value="Genomic_DNA"/>
</dbReference>
<keyword evidence="4 8" id="KW-0328">Glycosyltransferase</keyword>
<organism evidence="8 9">
    <name type="scientific">Candidatus Brevifilum fermentans</name>
    <dbReference type="NCBI Taxonomy" id="1986204"/>
    <lineage>
        <taxon>Bacteria</taxon>
        <taxon>Bacillati</taxon>
        <taxon>Chloroflexota</taxon>
        <taxon>Anaerolineae</taxon>
        <taxon>Anaerolineales</taxon>
        <taxon>Anaerolineaceae</taxon>
        <taxon>Candidatus Brevifilum</taxon>
    </lineage>
</organism>
<dbReference type="EC" id="2.4.2.3" evidence="2"/>
<evidence type="ECO:0000313" key="9">
    <source>
        <dbReference type="Proteomes" id="UP000195514"/>
    </source>
</evidence>
<comment type="similarity">
    <text evidence="1">Belongs to the PNP/UDP phosphorylase family.</text>
</comment>
<evidence type="ECO:0000313" key="8">
    <source>
        <dbReference type="EMBL" id="SMX53520.1"/>
    </source>
</evidence>
<dbReference type="GO" id="GO:0005829">
    <property type="term" value="C:cytosol"/>
    <property type="evidence" value="ECO:0007669"/>
    <property type="project" value="TreeGrafter"/>
</dbReference>
<dbReference type="CDD" id="cd17767">
    <property type="entry name" value="UP_EcUdp-like"/>
    <property type="match status" value="1"/>
</dbReference>
<accession>A0A1Y6K670</accession>
<dbReference type="KEGG" id="abat:CFX1CAM_0454"/>
<feature type="domain" description="Nucleoside phosphorylase" evidence="7">
    <location>
        <begin position="17"/>
        <end position="236"/>
    </location>
</feature>
<evidence type="ECO:0000256" key="3">
    <source>
        <dbReference type="ARBA" id="ARBA00021980"/>
    </source>
</evidence>
<evidence type="ECO:0000256" key="2">
    <source>
        <dbReference type="ARBA" id="ARBA00011888"/>
    </source>
</evidence>
<dbReference type="GO" id="GO:0004850">
    <property type="term" value="F:uridine phosphorylase activity"/>
    <property type="evidence" value="ECO:0007669"/>
    <property type="project" value="UniProtKB-EC"/>
</dbReference>
<dbReference type="GO" id="GO:0009164">
    <property type="term" value="P:nucleoside catabolic process"/>
    <property type="evidence" value="ECO:0007669"/>
    <property type="project" value="UniProtKB-ARBA"/>
</dbReference>
<dbReference type="Gene3D" id="3.40.50.1580">
    <property type="entry name" value="Nucleoside phosphorylase domain"/>
    <property type="match status" value="1"/>
</dbReference>